<evidence type="ECO:0000259" key="17">
    <source>
        <dbReference type="PROSITE" id="PS50109"/>
    </source>
</evidence>
<dbReference type="InterPro" id="IPR011006">
    <property type="entry name" value="CheY-like_superfamily"/>
</dbReference>
<dbReference type="InterPro" id="IPR003018">
    <property type="entry name" value="GAF"/>
</dbReference>
<evidence type="ECO:0000256" key="5">
    <source>
        <dbReference type="ARBA" id="ARBA00022475"/>
    </source>
</evidence>
<dbReference type="PANTHER" id="PTHR43047:SF72">
    <property type="entry name" value="OSMOSENSING HISTIDINE PROTEIN KINASE SLN1"/>
    <property type="match status" value="1"/>
</dbReference>
<evidence type="ECO:0000256" key="13">
    <source>
        <dbReference type="ARBA" id="ARBA00024867"/>
    </source>
</evidence>
<dbReference type="FunFam" id="3.30.565.10:FF:000023">
    <property type="entry name" value="PAS domain-containing sensor histidine kinase"/>
    <property type="match status" value="1"/>
</dbReference>
<dbReference type="InterPro" id="IPR036890">
    <property type="entry name" value="HATPase_C_sf"/>
</dbReference>
<comment type="catalytic activity">
    <reaction evidence="1">
        <text>ATP + protein L-histidine = ADP + protein N-phospho-L-histidine.</text>
        <dbReference type="EC" id="2.7.13.3"/>
    </reaction>
</comment>
<feature type="domain" description="Response regulatory" evidence="18">
    <location>
        <begin position="870"/>
        <end position="985"/>
    </location>
</feature>
<dbReference type="AlphaFoldDB" id="A0A0L6TZV0"/>
<dbReference type="SUPFAM" id="SSF52172">
    <property type="entry name" value="CheY-like"/>
    <property type="match status" value="2"/>
</dbReference>
<evidence type="ECO:0000256" key="1">
    <source>
        <dbReference type="ARBA" id="ARBA00000085"/>
    </source>
</evidence>
<dbReference type="PROSITE" id="PS50885">
    <property type="entry name" value="HAMP"/>
    <property type="match status" value="1"/>
</dbReference>
<evidence type="ECO:0000256" key="14">
    <source>
        <dbReference type="PROSITE-ProRule" id="PRU00169"/>
    </source>
</evidence>
<keyword evidence="6 14" id="KW-0597">Phosphoprotein</keyword>
<dbReference type="InterPro" id="IPR036097">
    <property type="entry name" value="HisK_dim/P_sf"/>
</dbReference>
<evidence type="ECO:0000256" key="3">
    <source>
        <dbReference type="ARBA" id="ARBA00012438"/>
    </source>
</evidence>
<protein>
    <recommendedName>
        <fullName evidence="4">Stage 0 sporulation protein A homolog</fullName>
        <ecNumber evidence="3">2.7.13.3</ecNumber>
    </recommendedName>
</protein>
<dbReference type="InterPro" id="IPR003661">
    <property type="entry name" value="HisK_dim/P_dom"/>
</dbReference>
<dbReference type="Gene3D" id="3.30.565.10">
    <property type="entry name" value="Histidine kinase-like ATPase, C-terminal domain"/>
    <property type="match status" value="1"/>
</dbReference>
<dbReference type="GO" id="GO:0005524">
    <property type="term" value="F:ATP binding"/>
    <property type="evidence" value="ECO:0007669"/>
    <property type="project" value="UniProtKB-KW"/>
</dbReference>
<feature type="domain" description="Response regulatory" evidence="18">
    <location>
        <begin position="730"/>
        <end position="847"/>
    </location>
</feature>
<dbReference type="GO" id="GO:0000155">
    <property type="term" value="F:phosphorelay sensor kinase activity"/>
    <property type="evidence" value="ECO:0007669"/>
    <property type="project" value="InterPro"/>
</dbReference>
<feature type="modified residue" description="4-aspartylphosphate" evidence="14">
    <location>
        <position position="779"/>
    </location>
</feature>
<dbReference type="CDD" id="cd16922">
    <property type="entry name" value="HATPase_EvgS-ArcB-TorS-like"/>
    <property type="match status" value="1"/>
</dbReference>
<feature type="transmembrane region" description="Helical" evidence="16">
    <location>
        <begin position="194"/>
        <end position="211"/>
    </location>
</feature>
<keyword evidence="15" id="KW-0175">Coiled coil</keyword>
<evidence type="ECO:0000256" key="8">
    <source>
        <dbReference type="ARBA" id="ARBA00022741"/>
    </source>
</evidence>
<dbReference type="SUPFAM" id="SSF55874">
    <property type="entry name" value="ATPase domain of HSP90 chaperone/DNA topoisomerase II/histidine kinase"/>
    <property type="match status" value="1"/>
</dbReference>
<evidence type="ECO:0000259" key="19">
    <source>
        <dbReference type="PROSITE" id="PS50885"/>
    </source>
</evidence>
<dbReference type="Pfam" id="PF00512">
    <property type="entry name" value="HisKA"/>
    <property type="match status" value="1"/>
</dbReference>
<dbReference type="EC" id="2.7.13.3" evidence="3"/>
<keyword evidence="12 16" id="KW-0472">Membrane</keyword>
<accession>A0A0L6TZV0</accession>
<dbReference type="CDD" id="cd00082">
    <property type="entry name" value="HisKA"/>
    <property type="match status" value="1"/>
</dbReference>
<dbReference type="SMART" id="SM00388">
    <property type="entry name" value="HisKA"/>
    <property type="match status" value="1"/>
</dbReference>
<dbReference type="Pfam" id="PF12729">
    <property type="entry name" value="4HB_MCP_1"/>
    <property type="match status" value="1"/>
</dbReference>
<proteinExistence type="predicted"/>
<evidence type="ECO:0000256" key="9">
    <source>
        <dbReference type="ARBA" id="ARBA00022777"/>
    </source>
</evidence>
<dbReference type="InterPro" id="IPR029016">
    <property type="entry name" value="GAF-like_dom_sf"/>
</dbReference>
<dbReference type="InterPro" id="IPR005467">
    <property type="entry name" value="His_kinase_dom"/>
</dbReference>
<keyword evidence="16" id="KW-0812">Transmembrane</keyword>
<dbReference type="OrthoDB" id="9804263at2"/>
<keyword evidence="8" id="KW-0547">Nucleotide-binding</keyword>
<comment type="subcellular location">
    <subcellularLocation>
        <location evidence="2">Cell membrane</location>
    </subcellularLocation>
</comment>
<evidence type="ECO:0000313" key="20">
    <source>
        <dbReference type="EMBL" id="KNZ41789.1"/>
    </source>
</evidence>
<comment type="function">
    <text evidence="13">May play the central regulatory role in sporulation. It may be an element of the effector pathway responsible for the activation of sporulation genes in response to nutritional stress. Spo0A may act in concert with spo0H (a sigma factor) to control the expression of some genes that are critical to the sporulation process.</text>
</comment>
<name>A0A0L6TZV0_9FIRM</name>
<dbReference type="SMART" id="SM00448">
    <property type="entry name" value="REC"/>
    <property type="match status" value="2"/>
</dbReference>
<dbReference type="PROSITE" id="PS50110">
    <property type="entry name" value="RESPONSE_REGULATORY"/>
    <property type="match status" value="2"/>
</dbReference>
<dbReference type="InterPro" id="IPR003594">
    <property type="entry name" value="HATPase_dom"/>
</dbReference>
<keyword evidence="11" id="KW-0902">Two-component regulatory system</keyword>
<dbReference type="Pfam" id="PF00072">
    <property type="entry name" value="Response_reg"/>
    <property type="match status" value="2"/>
</dbReference>
<evidence type="ECO:0000256" key="15">
    <source>
        <dbReference type="SAM" id="Coils"/>
    </source>
</evidence>
<dbReference type="EMBL" id="LGYO01000022">
    <property type="protein sequence ID" value="KNZ41789.1"/>
    <property type="molecule type" value="Genomic_DNA"/>
</dbReference>
<evidence type="ECO:0000256" key="2">
    <source>
        <dbReference type="ARBA" id="ARBA00004236"/>
    </source>
</evidence>
<dbReference type="Gene3D" id="1.10.287.130">
    <property type="match status" value="1"/>
</dbReference>
<evidence type="ECO:0000256" key="4">
    <source>
        <dbReference type="ARBA" id="ARBA00018672"/>
    </source>
</evidence>
<gene>
    <name evidence="20" type="ORF">AKG39_09145</name>
</gene>
<dbReference type="Pfam" id="PF02518">
    <property type="entry name" value="HATPase_c"/>
    <property type="match status" value="1"/>
</dbReference>
<feature type="domain" description="HAMP" evidence="19">
    <location>
        <begin position="212"/>
        <end position="264"/>
    </location>
</feature>
<sequence length="988" mass="110521">MNMKNLKIKTQLRIGFGILFFFVVVLGTFNYLQNNEIREQNEILYTHPLQVTSTLGSLNTDILNIRLGLKDLMLAESDQEKLTAVQLMRVSDAGVLEQFDALNELYLGPAEDIDEAFTAYLQWKTAWEENIQLSLSGENEKVKENLSSEGVVAQYRNQMLAGIQKIEEYAENKSDALFMTTIDLNNKLNRESTLLIAVILVLSLIISTVLLRNIQNPLKELTNVANKFHKGDMNARSGYLYENEFGLLSASFNTLADRVKMNMELNEKVGNLAEVMLSEEESRNFFRSTLTALATQTEAQMAAIYLLSSDQRTFKHLESMGLDENAKKSFDADTLEGQFGAVITSGIAQKIKNIPDDTRFVFYTTSGKFIPREIITIPILSGDTVIAIISLASISTFSDDAMKLIDRTSDTMSARIVGILAYQKIKEFSEKLEHQNRELDTQKKELEAQSSELSQQNTELEIQKNQLNEANRLKTSFLSNMSHELRTPLNSVIALSGVLNRRLVDKIPEEEYSYLEVIERNGKNLLSLINDILDISRIEAGREEIEITKFDVNRLIAEVVDMIQPQANEKSIKLIQTSEKQKRFITSDADKVRHILQNLIGNAVKFTESGTVEIKAKPNGRNIEIIVKDTGIGIAEKYSQTIFDEFRQADGSTSRKFGGTGLGLAIAKKYANLLGGRILLKSIVDEGSEFTLLLPEFYAGENIITELIPEFKHLNKPAAVKPVSGAAVKTILMVEDSEPAVIQIKDLLEESGNKILVARNAGEAFGIMERVIPDAIILDLMMPGVDGFEVLRTLREAESTAHVPVLILTAKHITKEELKSLKQNNIHQLIQKGDVNRIELESAVTAMLFPAREEVSKPRRKLQHIEGKPMVLVVEDNPDNMITVKALLKGEFRVIEAVDGKEGIAMAEKYVPDLILMDIALPGIDGIEAFKAIRKSSRLQKIPIVALTASAMIHDREKILVHGFDAFIAKPIIEMQFLNVISEVLYGK</sequence>
<dbReference type="PROSITE" id="PS50109">
    <property type="entry name" value="HIS_KIN"/>
    <property type="match status" value="1"/>
</dbReference>
<keyword evidence="7" id="KW-0808">Transferase</keyword>
<keyword evidence="10" id="KW-0067">ATP-binding</keyword>
<feature type="modified residue" description="4-aspartylphosphate" evidence="14">
    <location>
        <position position="918"/>
    </location>
</feature>
<evidence type="ECO:0000256" key="7">
    <source>
        <dbReference type="ARBA" id="ARBA00022679"/>
    </source>
</evidence>
<comment type="caution">
    <text evidence="20">The sequence shown here is derived from an EMBL/GenBank/DDBJ whole genome shotgun (WGS) entry which is preliminary data.</text>
</comment>
<keyword evidence="5" id="KW-1003">Cell membrane</keyword>
<dbReference type="Gene3D" id="3.30.450.40">
    <property type="match status" value="1"/>
</dbReference>
<organism evidence="20 21">
    <name type="scientific">Acetobacterium bakii</name>
    <dbReference type="NCBI Taxonomy" id="52689"/>
    <lineage>
        <taxon>Bacteria</taxon>
        <taxon>Bacillati</taxon>
        <taxon>Bacillota</taxon>
        <taxon>Clostridia</taxon>
        <taxon>Eubacteriales</taxon>
        <taxon>Eubacteriaceae</taxon>
        <taxon>Acetobacterium</taxon>
    </lineage>
</organism>
<dbReference type="CDD" id="cd06225">
    <property type="entry name" value="HAMP"/>
    <property type="match status" value="1"/>
</dbReference>
<dbReference type="Gene3D" id="3.40.50.2300">
    <property type="match status" value="2"/>
</dbReference>
<evidence type="ECO:0000256" key="6">
    <source>
        <dbReference type="ARBA" id="ARBA00022553"/>
    </source>
</evidence>
<dbReference type="SUPFAM" id="SSF55781">
    <property type="entry name" value="GAF domain-like"/>
    <property type="match status" value="1"/>
</dbReference>
<dbReference type="STRING" id="52689.AKG39_09145"/>
<dbReference type="Pfam" id="PF01590">
    <property type="entry name" value="GAF"/>
    <property type="match status" value="1"/>
</dbReference>
<reference evidence="21" key="1">
    <citation type="submission" date="2015-07" db="EMBL/GenBank/DDBJ databases">
        <title>Draft genome sequence of Acetobacterium bakii DSM 8293, a potential psychrophilic chemical producer through syngas fermentation.</title>
        <authorList>
            <person name="Song Y."/>
            <person name="Hwang S."/>
            <person name="Cho B.-K."/>
        </authorList>
    </citation>
    <scope>NUCLEOTIDE SEQUENCE [LARGE SCALE GENOMIC DNA]</scope>
    <source>
        <strain evidence="21">DSM 8239</strain>
    </source>
</reference>
<keyword evidence="16" id="KW-1133">Transmembrane helix</keyword>
<dbReference type="SMART" id="SM00387">
    <property type="entry name" value="HATPase_c"/>
    <property type="match status" value="1"/>
</dbReference>
<dbReference type="InterPro" id="IPR004358">
    <property type="entry name" value="Sig_transdc_His_kin-like_C"/>
</dbReference>
<dbReference type="RefSeq" id="WP_050740086.1">
    <property type="nucleotide sequence ID" value="NZ_LGYO01000022.1"/>
</dbReference>
<dbReference type="SUPFAM" id="SSF158472">
    <property type="entry name" value="HAMP domain-like"/>
    <property type="match status" value="1"/>
</dbReference>
<dbReference type="InterPro" id="IPR003660">
    <property type="entry name" value="HAMP_dom"/>
</dbReference>
<dbReference type="Gene3D" id="6.10.340.10">
    <property type="match status" value="1"/>
</dbReference>
<evidence type="ECO:0000256" key="12">
    <source>
        <dbReference type="ARBA" id="ARBA00023136"/>
    </source>
</evidence>
<dbReference type="InterPro" id="IPR024478">
    <property type="entry name" value="HlyB_4HB_MCP"/>
</dbReference>
<dbReference type="PRINTS" id="PR00344">
    <property type="entry name" value="BCTRLSENSOR"/>
</dbReference>
<evidence type="ECO:0000259" key="18">
    <source>
        <dbReference type="PROSITE" id="PS50110"/>
    </source>
</evidence>
<dbReference type="GO" id="GO:0005886">
    <property type="term" value="C:plasma membrane"/>
    <property type="evidence" value="ECO:0007669"/>
    <property type="project" value="UniProtKB-SubCell"/>
</dbReference>
<dbReference type="SMART" id="SM00304">
    <property type="entry name" value="HAMP"/>
    <property type="match status" value="1"/>
</dbReference>
<dbReference type="InterPro" id="IPR001789">
    <property type="entry name" value="Sig_transdc_resp-reg_receiver"/>
</dbReference>
<dbReference type="GO" id="GO:0009927">
    <property type="term" value="F:histidine phosphotransfer kinase activity"/>
    <property type="evidence" value="ECO:0007669"/>
    <property type="project" value="TreeGrafter"/>
</dbReference>
<feature type="coiled-coil region" evidence="15">
    <location>
        <begin position="425"/>
        <end position="473"/>
    </location>
</feature>
<dbReference type="PANTHER" id="PTHR43047">
    <property type="entry name" value="TWO-COMPONENT HISTIDINE PROTEIN KINASE"/>
    <property type="match status" value="1"/>
</dbReference>
<dbReference type="Proteomes" id="UP000036873">
    <property type="component" value="Unassembled WGS sequence"/>
</dbReference>
<evidence type="ECO:0000313" key="21">
    <source>
        <dbReference type="Proteomes" id="UP000036873"/>
    </source>
</evidence>
<dbReference type="SUPFAM" id="SSF47384">
    <property type="entry name" value="Homodimeric domain of signal transducing histidine kinase"/>
    <property type="match status" value="1"/>
</dbReference>
<keyword evidence="9 20" id="KW-0418">Kinase</keyword>
<evidence type="ECO:0000256" key="11">
    <source>
        <dbReference type="ARBA" id="ARBA00023012"/>
    </source>
</evidence>
<dbReference type="Pfam" id="PF00672">
    <property type="entry name" value="HAMP"/>
    <property type="match status" value="1"/>
</dbReference>
<feature type="transmembrane region" description="Helical" evidence="16">
    <location>
        <begin position="12"/>
        <end position="32"/>
    </location>
</feature>
<evidence type="ECO:0000256" key="16">
    <source>
        <dbReference type="SAM" id="Phobius"/>
    </source>
</evidence>
<evidence type="ECO:0000256" key="10">
    <source>
        <dbReference type="ARBA" id="ARBA00022840"/>
    </source>
</evidence>
<feature type="domain" description="Histidine kinase" evidence="17">
    <location>
        <begin position="480"/>
        <end position="698"/>
    </location>
</feature>
<keyword evidence="21" id="KW-1185">Reference proteome</keyword>